<keyword evidence="5" id="KW-1185">Reference proteome</keyword>
<reference evidence="4 5" key="1">
    <citation type="journal article" date="2007" name="Nature">
        <title>Evolution of genes and genomes on the Drosophila phylogeny.</title>
        <authorList>
            <consortium name="Drosophila 12 Genomes Consortium"/>
            <person name="Clark A.G."/>
            <person name="Eisen M.B."/>
            <person name="Smith D.R."/>
            <person name="Bergman C.M."/>
            <person name="Oliver B."/>
            <person name="Markow T.A."/>
            <person name="Kaufman T.C."/>
            <person name="Kellis M."/>
            <person name="Gelbart W."/>
            <person name="Iyer V.N."/>
            <person name="Pollard D.A."/>
            <person name="Sackton T.B."/>
            <person name="Larracuente A.M."/>
            <person name="Singh N.D."/>
            <person name="Abad J.P."/>
            <person name="Abt D.N."/>
            <person name="Adryan B."/>
            <person name="Aguade M."/>
            <person name="Akashi H."/>
            <person name="Anderson W.W."/>
            <person name="Aquadro C.F."/>
            <person name="Ardell D.H."/>
            <person name="Arguello R."/>
            <person name="Artieri C.G."/>
            <person name="Barbash D.A."/>
            <person name="Barker D."/>
            <person name="Barsanti P."/>
            <person name="Batterham P."/>
            <person name="Batzoglou S."/>
            <person name="Begun D."/>
            <person name="Bhutkar A."/>
            <person name="Blanco E."/>
            <person name="Bosak S.A."/>
            <person name="Bradley R.K."/>
            <person name="Brand A.D."/>
            <person name="Brent M.R."/>
            <person name="Brooks A.N."/>
            <person name="Brown R.H."/>
            <person name="Butlin R.K."/>
            <person name="Caggese C."/>
            <person name="Calvi B.R."/>
            <person name="Bernardo de Carvalho A."/>
            <person name="Caspi A."/>
            <person name="Castrezana S."/>
            <person name="Celniker S.E."/>
            <person name="Chang J.L."/>
            <person name="Chapple C."/>
            <person name="Chatterji S."/>
            <person name="Chinwalla A."/>
            <person name="Civetta A."/>
            <person name="Clifton S.W."/>
            <person name="Comeron J.M."/>
            <person name="Costello J.C."/>
            <person name="Coyne J.A."/>
            <person name="Daub J."/>
            <person name="David R.G."/>
            <person name="Delcher A.L."/>
            <person name="Delehaunty K."/>
            <person name="Do C.B."/>
            <person name="Ebling H."/>
            <person name="Edwards K."/>
            <person name="Eickbush T."/>
            <person name="Evans J.D."/>
            <person name="Filipski A."/>
            <person name="Findeiss S."/>
            <person name="Freyhult E."/>
            <person name="Fulton L."/>
            <person name="Fulton R."/>
            <person name="Garcia A.C."/>
            <person name="Gardiner A."/>
            <person name="Garfield D.A."/>
            <person name="Garvin B.E."/>
            <person name="Gibson G."/>
            <person name="Gilbert D."/>
            <person name="Gnerre S."/>
            <person name="Godfrey J."/>
            <person name="Good R."/>
            <person name="Gotea V."/>
            <person name="Gravely B."/>
            <person name="Greenberg A.J."/>
            <person name="Griffiths-Jones S."/>
            <person name="Gross S."/>
            <person name="Guigo R."/>
            <person name="Gustafson E.A."/>
            <person name="Haerty W."/>
            <person name="Hahn M.W."/>
            <person name="Halligan D.L."/>
            <person name="Halpern A.L."/>
            <person name="Halter G.M."/>
            <person name="Han M.V."/>
            <person name="Heger A."/>
            <person name="Hillier L."/>
            <person name="Hinrichs A.S."/>
            <person name="Holmes I."/>
            <person name="Hoskins R.A."/>
            <person name="Hubisz M.J."/>
            <person name="Hultmark D."/>
            <person name="Huntley M.A."/>
            <person name="Jaffe D.B."/>
            <person name="Jagadeeshan S."/>
            <person name="Jeck W.R."/>
            <person name="Johnson J."/>
            <person name="Jones C.D."/>
            <person name="Jordan W.C."/>
            <person name="Karpen G.H."/>
            <person name="Kataoka E."/>
            <person name="Keightley P.D."/>
            <person name="Kheradpour P."/>
            <person name="Kirkness E.F."/>
            <person name="Koerich L.B."/>
            <person name="Kristiansen K."/>
            <person name="Kudrna D."/>
            <person name="Kulathinal R.J."/>
            <person name="Kumar S."/>
            <person name="Kwok R."/>
            <person name="Lander E."/>
            <person name="Langley C.H."/>
            <person name="Lapoint R."/>
            <person name="Lazzaro B.P."/>
            <person name="Lee S.J."/>
            <person name="Levesque L."/>
            <person name="Li R."/>
            <person name="Lin C.F."/>
            <person name="Lin M.F."/>
            <person name="Lindblad-Toh K."/>
            <person name="Llopart A."/>
            <person name="Long M."/>
            <person name="Low L."/>
            <person name="Lozovsky E."/>
            <person name="Lu J."/>
            <person name="Luo M."/>
            <person name="Machado C.A."/>
            <person name="Makalowski W."/>
            <person name="Marzo M."/>
            <person name="Matsuda M."/>
            <person name="Matzkin L."/>
            <person name="McAllister B."/>
            <person name="McBride C.S."/>
            <person name="McKernan B."/>
            <person name="McKernan K."/>
            <person name="Mendez-Lago M."/>
            <person name="Minx P."/>
            <person name="Mollenhauer M.U."/>
            <person name="Montooth K."/>
            <person name="Mount S.M."/>
            <person name="Mu X."/>
            <person name="Myers E."/>
            <person name="Negre B."/>
            <person name="Newfeld S."/>
            <person name="Nielsen R."/>
            <person name="Noor M.A."/>
            <person name="O'Grady P."/>
            <person name="Pachter L."/>
            <person name="Papaceit M."/>
            <person name="Parisi M.J."/>
            <person name="Parisi M."/>
            <person name="Parts L."/>
            <person name="Pedersen J.S."/>
            <person name="Pesole G."/>
            <person name="Phillippy A.M."/>
            <person name="Ponting C.P."/>
            <person name="Pop M."/>
            <person name="Porcelli D."/>
            <person name="Powell J.R."/>
            <person name="Prohaska S."/>
            <person name="Pruitt K."/>
            <person name="Puig M."/>
            <person name="Quesneville H."/>
            <person name="Ram K.R."/>
            <person name="Rand D."/>
            <person name="Rasmussen M.D."/>
            <person name="Reed L.K."/>
            <person name="Reenan R."/>
            <person name="Reily A."/>
            <person name="Remington K.A."/>
            <person name="Rieger T.T."/>
            <person name="Ritchie M.G."/>
            <person name="Robin C."/>
            <person name="Rogers Y.H."/>
            <person name="Rohde C."/>
            <person name="Rozas J."/>
            <person name="Rubenfield M.J."/>
            <person name="Ruiz A."/>
            <person name="Russo S."/>
            <person name="Salzberg S.L."/>
            <person name="Sanchez-Gracia A."/>
            <person name="Saranga D.J."/>
            <person name="Sato H."/>
            <person name="Schaeffer S.W."/>
            <person name="Schatz M.C."/>
            <person name="Schlenke T."/>
            <person name="Schwartz R."/>
            <person name="Segarra C."/>
            <person name="Singh R.S."/>
            <person name="Sirot L."/>
            <person name="Sirota M."/>
            <person name="Sisneros N.B."/>
            <person name="Smith C.D."/>
            <person name="Smith T.F."/>
            <person name="Spieth J."/>
            <person name="Stage D.E."/>
            <person name="Stark A."/>
            <person name="Stephan W."/>
            <person name="Strausberg R.L."/>
            <person name="Strempel S."/>
            <person name="Sturgill D."/>
            <person name="Sutton G."/>
            <person name="Sutton G.G."/>
            <person name="Tao W."/>
            <person name="Teichmann S."/>
            <person name="Tobari Y.N."/>
            <person name="Tomimura Y."/>
            <person name="Tsolas J.M."/>
            <person name="Valente V.L."/>
            <person name="Venter E."/>
            <person name="Venter J.C."/>
            <person name="Vicario S."/>
            <person name="Vieira F.G."/>
            <person name="Vilella A.J."/>
            <person name="Villasante A."/>
            <person name="Walenz B."/>
            <person name="Wang J."/>
            <person name="Wasserman M."/>
            <person name="Watts T."/>
            <person name="Wilson D."/>
            <person name="Wilson R.K."/>
            <person name="Wing R.A."/>
            <person name="Wolfner M.F."/>
            <person name="Wong A."/>
            <person name="Wong G.K."/>
            <person name="Wu C.I."/>
            <person name="Wu G."/>
            <person name="Yamamoto D."/>
            <person name="Yang H.P."/>
            <person name="Yang S.P."/>
            <person name="Yorke J.A."/>
            <person name="Yoshida K."/>
            <person name="Zdobnov E."/>
            <person name="Zhang P."/>
            <person name="Zhang Y."/>
            <person name="Zimin A.V."/>
            <person name="Baldwin J."/>
            <person name="Abdouelleil A."/>
            <person name="Abdulkadir J."/>
            <person name="Abebe A."/>
            <person name="Abera B."/>
            <person name="Abreu J."/>
            <person name="Acer S.C."/>
            <person name="Aftuck L."/>
            <person name="Alexander A."/>
            <person name="An P."/>
            <person name="Anderson E."/>
            <person name="Anderson S."/>
            <person name="Arachi H."/>
            <person name="Azer M."/>
            <person name="Bachantsang P."/>
            <person name="Barry A."/>
            <person name="Bayul T."/>
            <person name="Berlin A."/>
            <person name="Bessette D."/>
            <person name="Bloom T."/>
            <person name="Blye J."/>
            <person name="Boguslavskiy L."/>
            <person name="Bonnet C."/>
            <person name="Boukhgalter B."/>
            <person name="Bourzgui I."/>
            <person name="Brown A."/>
            <person name="Cahill P."/>
            <person name="Channer S."/>
            <person name="Cheshatsang Y."/>
            <person name="Chuda L."/>
            <person name="Citroen M."/>
            <person name="Collymore A."/>
            <person name="Cooke P."/>
            <person name="Costello M."/>
            <person name="D'Aco K."/>
            <person name="Daza R."/>
            <person name="De Haan G."/>
            <person name="DeGray S."/>
            <person name="DeMaso C."/>
            <person name="Dhargay N."/>
            <person name="Dooley K."/>
            <person name="Dooley E."/>
            <person name="Doricent M."/>
            <person name="Dorje P."/>
            <person name="Dorjee K."/>
            <person name="Dupes A."/>
            <person name="Elong R."/>
            <person name="Falk J."/>
            <person name="Farina A."/>
            <person name="Faro S."/>
            <person name="Ferguson D."/>
            <person name="Fisher S."/>
            <person name="Foley C.D."/>
            <person name="Franke A."/>
            <person name="Friedrich D."/>
            <person name="Gadbois L."/>
            <person name="Gearin G."/>
            <person name="Gearin C.R."/>
            <person name="Giannoukos G."/>
            <person name="Goode T."/>
            <person name="Graham J."/>
            <person name="Grandbois E."/>
            <person name="Grewal S."/>
            <person name="Gyaltsen K."/>
            <person name="Hafez N."/>
            <person name="Hagos B."/>
            <person name="Hall J."/>
            <person name="Henson C."/>
            <person name="Hollinger A."/>
            <person name="Honan T."/>
            <person name="Huard M.D."/>
            <person name="Hughes L."/>
            <person name="Hurhula B."/>
            <person name="Husby M.E."/>
            <person name="Kamat A."/>
            <person name="Kanga B."/>
            <person name="Kashin S."/>
            <person name="Khazanovich D."/>
            <person name="Kisner P."/>
            <person name="Lance K."/>
            <person name="Lara M."/>
            <person name="Lee W."/>
            <person name="Lennon N."/>
            <person name="Letendre F."/>
            <person name="LeVine R."/>
            <person name="Lipovsky A."/>
            <person name="Liu X."/>
            <person name="Liu J."/>
            <person name="Liu S."/>
            <person name="Lokyitsang T."/>
            <person name="Lokyitsang Y."/>
            <person name="Lubonja R."/>
            <person name="Lui A."/>
            <person name="MacDonald P."/>
            <person name="Magnisalis V."/>
            <person name="Maru K."/>
            <person name="Matthews C."/>
            <person name="McCusker W."/>
            <person name="McDonough S."/>
            <person name="Mehta T."/>
            <person name="Meldrim J."/>
            <person name="Meneus L."/>
            <person name="Mihai O."/>
            <person name="Mihalev A."/>
            <person name="Mihova T."/>
            <person name="Mittelman R."/>
            <person name="Mlenga V."/>
            <person name="Montmayeur A."/>
            <person name="Mulrain L."/>
            <person name="Navidi A."/>
            <person name="Naylor J."/>
            <person name="Negash T."/>
            <person name="Nguyen T."/>
            <person name="Nguyen N."/>
            <person name="Nicol R."/>
            <person name="Norbu C."/>
            <person name="Norbu N."/>
            <person name="Novod N."/>
            <person name="O'Neill B."/>
            <person name="Osman S."/>
            <person name="Markiewicz E."/>
            <person name="Oyono O.L."/>
            <person name="Patti C."/>
            <person name="Phunkhang P."/>
            <person name="Pierre F."/>
            <person name="Priest M."/>
            <person name="Raghuraman S."/>
            <person name="Rege F."/>
            <person name="Reyes R."/>
            <person name="Rise C."/>
            <person name="Rogov P."/>
            <person name="Ross K."/>
            <person name="Ryan E."/>
            <person name="Settipalli S."/>
            <person name="Shea T."/>
            <person name="Sherpa N."/>
            <person name="Shi L."/>
            <person name="Shih D."/>
            <person name="Sparrow T."/>
            <person name="Spaulding J."/>
            <person name="Stalker J."/>
            <person name="Stange-Thomann N."/>
            <person name="Stavropoulos S."/>
            <person name="Stone C."/>
            <person name="Strader C."/>
            <person name="Tesfaye S."/>
            <person name="Thomson T."/>
            <person name="Thoulutsang Y."/>
            <person name="Thoulutsang D."/>
            <person name="Topham K."/>
            <person name="Topping I."/>
            <person name="Tsamla T."/>
            <person name="Vassiliev H."/>
            <person name="Vo A."/>
            <person name="Wangchuk T."/>
            <person name="Wangdi T."/>
            <person name="Weiand M."/>
            <person name="Wilkinson J."/>
            <person name="Wilson A."/>
            <person name="Yadav S."/>
            <person name="Young G."/>
            <person name="Yu Q."/>
            <person name="Zembek L."/>
            <person name="Zhong D."/>
            <person name="Zimmer A."/>
            <person name="Zwirko Z."/>
            <person name="Jaffe D.B."/>
            <person name="Alvarez P."/>
            <person name="Brockman W."/>
            <person name="Butler J."/>
            <person name="Chin C."/>
            <person name="Gnerre S."/>
            <person name="Grabherr M."/>
            <person name="Kleber M."/>
            <person name="Mauceli E."/>
            <person name="MacCallum I."/>
        </authorList>
    </citation>
    <scope>NUCLEOTIDE SEQUENCE [LARGE SCALE GENOMIC DNA]</scope>
    <source>
        <strain evidence="4 5">TSC#14021-0224.01</strain>
    </source>
</reference>
<dbReference type="OMA" id="ACLMGTE"/>
<evidence type="ECO:0000313" key="4">
    <source>
        <dbReference type="EMBL" id="EDV55010.1"/>
    </source>
</evidence>
<feature type="signal peptide" evidence="2">
    <location>
        <begin position="1"/>
        <end position="20"/>
    </location>
</feature>
<feature type="region of interest" description="Disordered" evidence="1">
    <location>
        <begin position="191"/>
        <end position="266"/>
    </location>
</feature>
<accession>B3NLN5</accession>
<proteinExistence type="predicted"/>
<evidence type="ECO:0000256" key="1">
    <source>
        <dbReference type="SAM" id="MobiDB-lite"/>
    </source>
</evidence>
<dbReference type="Pfam" id="PF05267">
    <property type="entry name" value="DUF725"/>
    <property type="match status" value="1"/>
</dbReference>
<dbReference type="HOGENOM" id="CLU_098787_0_0_1"/>
<protein>
    <recommendedName>
        <fullName evidence="3">Protein TsetseEP domain-containing protein</fullName>
    </recommendedName>
</protein>
<evidence type="ECO:0000313" key="5">
    <source>
        <dbReference type="Proteomes" id="UP000008711"/>
    </source>
</evidence>
<dbReference type="GO" id="GO:0009631">
    <property type="term" value="P:cold acclimation"/>
    <property type="evidence" value="ECO:0007669"/>
    <property type="project" value="EnsemblMetazoa"/>
</dbReference>
<dbReference type="Proteomes" id="UP000008711">
    <property type="component" value="Unassembled WGS sequence"/>
</dbReference>
<dbReference type="InterPro" id="IPR007931">
    <property type="entry name" value="TsetseEP"/>
</dbReference>
<name>B3NLN5_DROER</name>
<dbReference type="AlphaFoldDB" id="B3NLN5"/>
<evidence type="ECO:0000259" key="3">
    <source>
        <dbReference type="Pfam" id="PF05267"/>
    </source>
</evidence>
<feature type="chain" id="PRO_5002795136" description="Protein TsetseEP domain-containing protein" evidence="2">
    <location>
        <begin position="21"/>
        <end position="284"/>
    </location>
</feature>
<sequence>MQSSLIAILLATVAIGSCTANPSLISGPSRILEIMSATSDMQRNNPQLALECFDYYNALFKSEYEEYVDEYNQCITTYDGGYELVLQRYVPIAWGISNTTFDSCMYLLDCDNQNSSENALSCYASEGPIKSKELSSVAYNASTQVSSLRQEVEQLVFTRDQCCNESSRNYEISSGESYQALQNCLAGLSPVPESSTTTTTSATTTTPQTTTTTPQPTTTTPQPTTTASPVVSTVSSTTRPATTSAPIISTSSTGSPSTAARFSSMENNSGRFARKLDSIFKHMA</sequence>
<feature type="domain" description="Protein TsetseEP" evidence="3">
    <location>
        <begin position="50"/>
        <end position="168"/>
    </location>
</feature>
<evidence type="ECO:0000256" key="2">
    <source>
        <dbReference type="SAM" id="SignalP"/>
    </source>
</evidence>
<gene>
    <name evidence="4" type="primary">Dere\GG20996</name>
    <name evidence="4" type="synonym">dere_GLEANR_5745</name>
    <name evidence="4" type="synonym">GG20996</name>
    <name evidence="4" type="ORF">Dere_GG20996</name>
</gene>
<dbReference type="PhylomeDB" id="B3NLN5"/>
<dbReference type="KEGG" id="der:6546968"/>
<organism evidence="4 5">
    <name type="scientific">Drosophila erecta</name>
    <name type="common">Fruit fly</name>
    <dbReference type="NCBI Taxonomy" id="7220"/>
    <lineage>
        <taxon>Eukaryota</taxon>
        <taxon>Metazoa</taxon>
        <taxon>Ecdysozoa</taxon>
        <taxon>Arthropoda</taxon>
        <taxon>Hexapoda</taxon>
        <taxon>Insecta</taxon>
        <taxon>Pterygota</taxon>
        <taxon>Neoptera</taxon>
        <taxon>Endopterygota</taxon>
        <taxon>Diptera</taxon>
        <taxon>Brachycera</taxon>
        <taxon>Muscomorpha</taxon>
        <taxon>Ephydroidea</taxon>
        <taxon>Drosophilidae</taxon>
        <taxon>Drosophila</taxon>
        <taxon>Sophophora</taxon>
    </lineage>
</organism>
<reference evidence="4 5" key="2">
    <citation type="journal article" date="2008" name="Bioinformatics">
        <title>Assembly reconciliation.</title>
        <authorList>
            <person name="Zimin A.V."/>
            <person name="Smith D.R."/>
            <person name="Sutton G."/>
            <person name="Yorke J.A."/>
        </authorList>
    </citation>
    <scope>NUCLEOTIDE SEQUENCE [LARGE SCALE GENOMIC DNA]</scope>
    <source>
        <strain evidence="4 5">TSC#14021-0224.01</strain>
    </source>
</reference>
<keyword evidence="2" id="KW-0732">Signal</keyword>
<dbReference type="EMBL" id="CH954179">
    <property type="protein sequence ID" value="EDV55010.1"/>
    <property type="molecule type" value="Genomic_DNA"/>
</dbReference>
<feature type="compositionally biased region" description="Low complexity" evidence="1">
    <location>
        <begin position="191"/>
        <end position="260"/>
    </location>
</feature>
<dbReference type="OrthoDB" id="7883230at2759"/>